<feature type="domain" description="Arc-like DNA binding" evidence="1">
    <location>
        <begin position="1"/>
        <end position="32"/>
    </location>
</feature>
<name>A0A149Q7T3_9PROT</name>
<dbReference type="Proteomes" id="UP000075473">
    <property type="component" value="Unassembled WGS sequence"/>
</dbReference>
<protein>
    <recommendedName>
        <fullName evidence="1">Arc-like DNA binding domain-containing protein</fullName>
    </recommendedName>
</protein>
<evidence type="ECO:0000259" key="1">
    <source>
        <dbReference type="Pfam" id="PF03869"/>
    </source>
</evidence>
<comment type="caution">
    <text evidence="2">The sequence shown here is derived from an EMBL/GenBank/DDBJ whole genome shotgun (WGS) entry which is preliminary data.</text>
</comment>
<dbReference type="Pfam" id="PF03869">
    <property type="entry name" value="Arc"/>
    <property type="match status" value="1"/>
</dbReference>
<dbReference type="GO" id="GO:0006355">
    <property type="term" value="P:regulation of DNA-templated transcription"/>
    <property type="evidence" value="ECO:0007669"/>
    <property type="project" value="InterPro"/>
</dbReference>
<dbReference type="InterPro" id="IPR005569">
    <property type="entry name" value="Arc_DNA-bd_dom"/>
</dbReference>
<evidence type="ECO:0000313" key="2">
    <source>
        <dbReference type="EMBL" id="KXU93303.1"/>
    </source>
</evidence>
<dbReference type="GO" id="GO:0003677">
    <property type="term" value="F:DNA binding"/>
    <property type="evidence" value="ECO:0007669"/>
    <property type="project" value="InterPro"/>
</dbReference>
<accession>A0A149Q7T3</accession>
<organism evidence="2 3">
    <name type="scientific">Acetobacter cerevisiae</name>
    <dbReference type="NCBI Taxonomy" id="178900"/>
    <lineage>
        <taxon>Bacteria</taxon>
        <taxon>Pseudomonadati</taxon>
        <taxon>Pseudomonadota</taxon>
        <taxon>Alphaproteobacteria</taxon>
        <taxon>Acetobacterales</taxon>
        <taxon>Acetobacteraceae</taxon>
        <taxon>Acetobacter</taxon>
    </lineage>
</organism>
<sequence>MPRALLDNLKAQADLRSHSMNAEIVQRLEESVYLSLSAHALDEGEELTDNERSLVRMWRAMNEGERLALRAVAERLADKAEGNT</sequence>
<reference evidence="2 3" key="1">
    <citation type="submission" date="2015-06" db="EMBL/GenBank/DDBJ databases">
        <title>Improved classification and identification of acetic acid bacteria using matrix-assisted laser desorption/ionization time-of-flight mass spectrometry; Gluconobacter nephelii and Gluconobacter uchimurae are later heterotypic synonyms of Gluconobacter japonicus and Gluconobacter oxydans, respectively.</title>
        <authorList>
            <person name="Li L."/>
            <person name="Cleenwerck I."/>
            <person name="De Vuyst L."/>
            <person name="Vandamme P."/>
        </authorList>
    </citation>
    <scope>NUCLEOTIDE SEQUENCE [LARGE SCALE GENOMIC DNA]</scope>
    <source>
        <strain evidence="2 3">LMG 1625</strain>
    </source>
</reference>
<dbReference type="InterPro" id="IPR013321">
    <property type="entry name" value="Arc_rbn_hlx_hlx"/>
</dbReference>
<dbReference type="EMBL" id="LHZA01000148">
    <property type="protein sequence ID" value="KXU93303.1"/>
    <property type="molecule type" value="Genomic_DNA"/>
</dbReference>
<gene>
    <name evidence="2" type="ORF">AD928_08990</name>
</gene>
<dbReference type="PATRIC" id="fig|178900.5.peg.2284"/>
<dbReference type="InterPro" id="IPR010985">
    <property type="entry name" value="Ribbon_hlx_hlx"/>
</dbReference>
<evidence type="ECO:0000313" key="3">
    <source>
        <dbReference type="Proteomes" id="UP000075473"/>
    </source>
</evidence>
<dbReference type="Gene3D" id="1.10.1220.10">
    <property type="entry name" value="Met repressor-like"/>
    <property type="match status" value="1"/>
</dbReference>
<dbReference type="AlphaFoldDB" id="A0A149Q7T3"/>
<dbReference type="SUPFAM" id="SSF47598">
    <property type="entry name" value="Ribbon-helix-helix"/>
    <property type="match status" value="1"/>
</dbReference>
<proteinExistence type="predicted"/>